<dbReference type="AlphaFoldDB" id="A0A6N8H8I6"/>
<protein>
    <recommendedName>
        <fullName evidence="1">Knr4/Smi1-like domain-containing protein</fullName>
    </recommendedName>
</protein>
<feature type="domain" description="Knr4/Smi1-like" evidence="1">
    <location>
        <begin position="211"/>
        <end position="342"/>
    </location>
</feature>
<dbReference type="SMART" id="SM00860">
    <property type="entry name" value="SMI1_KNR4"/>
    <property type="match status" value="1"/>
</dbReference>
<dbReference type="EMBL" id="WOWP01000013">
    <property type="protein sequence ID" value="MUV02831.1"/>
    <property type="molecule type" value="Genomic_DNA"/>
</dbReference>
<dbReference type="SUPFAM" id="SSF160631">
    <property type="entry name" value="SMI1/KNR4-like"/>
    <property type="match status" value="1"/>
</dbReference>
<dbReference type="PANTHER" id="PTHR47432">
    <property type="entry name" value="CELL WALL ASSEMBLY REGULATOR SMI1"/>
    <property type="match status" value="1"/>
</dbReference>
<dbReference type="Proteomes" id="UP000433945">
    <property type="component" value="Unassembled WGS sequence"/>
</dbReference>
<accession>A0A6N8H8I6</accession>
<dbReference type="InterPro" id="IPR018958">
    <property type="entry name" value="Knr4/Smi1-like_dom"/>
</dbReference>
<sequence>MKNSGITTSYFLEYNNNLKKIQWNDIAFFPLESYALSGKQLLEKPGNAEVLQFRDNLIQVFSMQVEQKIERLFLVTPKEISGEYYGFLFLQNKQILPIKVIGSPLFYKWMEVILRDDYEDRDMQSLLQFTSNEYSIISIGGPIKINNRIFNETGKYLFDNAPKKYNEVKLAKEKANYIAKYYQPEGDVDTTAIKTAFDQMMKQFNPAFAPPADNEEIYDEFEKTAGFAFPKALKELLKLHDGIEDIPFLIAEDILDEWLKWKTIYDDWTLEELKKSSDPDKKVLGLYVTPYWVPFFDLEDGNFMAMDFAPDKNGTPGQIIAFGANNEKGEWIADNLAAFLNTFKVNYDYLDDEDYDN</sequence>
<dbReference type="PANTHER" id="PTHR47432:SF1">
    <property type="entry name" value="CELL WALL ASSEMBLY REGULATOR SMI1"/>
    <property type="match status" value="1"/>
</dbReference>
<dbReference type="Pfam" id="PF09346">
    <property type="entry name" value="SMI1_KNR4"/>
    <property type="match status" value="1"/>
</dbReference>
<dbReference type="InterPro" id="IPR051873">
    <property type="entry name" value="KNR4/SMI1_regulator"/>
</dbReference>
<keyword evidence="3" id="KW-1185">Reference proteome</keyword>
<dbReference type="Gene3D" id="3.40.1580.10">
    <property type="entry name" value="SMI1/KNR4-like"/>
    <property type="match status" value="1"/>
</dbReference>
<dbReference type="RefSeq" id="WP_157481795.1">
    <property type="nucleotide sequence ID" value="NZ_WOWP01000013.1"/>
</dbReference>
<evidence type="ECO:0000313" key="3">
    <source>
        <dbReference type="Proteomes" id="UP000433945"/>
    </source>
</evidence>
<dbReference type="InterPro" id="IPR037883">
    <property type="entry name" value="Knr4/Smi1-like_sf"/>
</dbReference>
<gene>
    <name evidence="2" type="ORF">GN157_03840</name>
</gene>
<evidence type="ECO:0000259" key="1">
    <source>
        <dbReference type="SMART" id="SM00860"/>
    </source>
</evidence>
<proteinExistence type="predicted"/>
<dbReference type="OrthoDB" id="6989522at2"/>
<name>A0A6N8H8I6_9FLAO</name>
<organism evidence="2 3">
    <name type="scientific">Flavobacterium rakeshii</name>
    <dbReference type="NCBI Taxonomy" id="1038845"/>
    <lineage>
        <taxon>Bacteria</taxon>
        <taxon>Pseudomonadati</taxon>
        <taxon>Bacteroidota</taxon>
        <taxon>Flavobacteriia</taxon>
        <taxon>Flavobacteriales</taxon>
        <taxon>Flavobacteriaceae</taxon>
        <taxon>Flavobacterium</taxon>
    </lineage>
</organism>
<comment type="caution">
    <text evidence="2">The sequence shown here is derived from an EMBL/GenBank/DDBJ whole genome shotgun (WGS) entry which is preliminary data.</text>
</comment>
<reference evidence="2 3" key="1">
    <citation type="submission" date="2019-12" db="EMBL/GenBank/DDBJ databases">
        <authorList>
            <person name="Sun J.-Q."/>
        </authorList>
    </citation>
    <scope>NUCLEOTIDE SEQUENCE [LARGE SCALE GENOMIC DNA]</scope>
    <source>
        <strain evidence="2 3">JCM 17928</strain>
    </source>
</reference>
<evidence type="ECO:0000313" key="2">
    <source>
        <dbReference type="EMBL" id="MUV02831.1"/>
    </source>
</evidence>